<evidence type="ECO:0000313" key="4">
    <source>
        <dbReference type="RefSeq" id="XP_030749032.1"/>
    </source>
</evidence>
<dbReference type="PANTHER" id="PTHR28624">
    <property type="entry name" value="COILED-COIL DOMAIN-CONTAINING PROTEIN 51"/>
    <property type="match status" value="1"/>
</dbReference>
<feature type="coiled-coil region" evidence="1">
    <location>
        <begin position="65"/>
        <end position="149"/>
    </location>
</feature>
<keyword evidence="2" id="KW-0472">Membrane</keyword>
<keyword evidence="3" id="KW-1185">Reference proteome</keyword>
<dbReference type="KEGG" id="soy:115877094"/>
<dbReference type="RefSeq" id="XP_030749032.1">
    <property type="nucleotide sequence ID" value="XM_030893172.1"/>
</dbReference>
<dbReference type="PANTHER" id="PTHR28624:SF1">
    <property type="entry name" value="MITOCHONDRIAL POTASSIUM CHANNEL"/>
    <property type="match status" value="1"/>
</dbReference>
<organism evidence="3 4">
    <name type="scientific">Sitophilus oryzae</name>
    <name type="common">Rice weevil</name>
    <name type="synonym">Curculio oryzae</name>
    <dbReference type="NCBI Taxonomy" id="7048"/>
    <lineage>
        <taxon>Eukaryota</taxon>
        <taxon>Metazoa</taxon>
        <taxon>Ecdysozoa</taxon>
        <taxon>Arthropoda</taxon>
        <taxon>Hexapoda</taxon>
        <taxon>Insecta</taxon>
        <taxon>Pterygota</taxon>
        <taxon>Neoptera</taxon>
        <taxon>Endopterygota</taxon>
        <taxon>Coleoptera</taxon>
        <taxon>Polyphaga</taxon>
        <taxon>Cucujiformia</taxon>
        <taxon>Curculionidae</taxon>
        <taxon>Dryophthorinae</taxon>
        <taxon>Sitophilus</taxon>
    </lineage>
</organism>
<evidence type="ECO:0000256" key="1">
    <source>
        <dbReference type="SAM" id="Coils"/>
    </source>
</evidence>
<accession>A0A6J2XCQ8</accession>
<protein>
    <submittedName>
        <fullName evidence="4">Uncharacterized protein LOC115877094</fullName>
    </submittedName>
</protein>
<sequence length="299" mass="34599">MRVTTAVKQFVNSQTLEALKRSISKTIAEASPHIQAVKENQVKILSQKFTNLNDWYMKITGLDKVNLSQEKVTALQDQLLQIQEKRREVGRQLNDIRIKSIELQDEIHKVKRQDDLEKFLDLMKKETEVLKLEKSIAKTFQDYDQAERELFTAFSDSIRDSHEKQRAQMEYTKYFGIVLSITGSFLAFVYSTIKKEQLKKIIDDRLETLTIPVNNDSSNVLLENVQKINETILKNTTTLNDLKKAVNSNRENINNFIMKDSEEIITPSDINDDHSNKSKYLHVFGIVLGVWLIARAFST</sequence>
<keyword evidence="1" id="KW-0175">Coiled coil</keyword>
<evidence type="ECO:0000256" key="2">
    <source>
        <dbReference type="SAM" id="Phobius"/>
    </source>
</evidence>
<feature type="transmembrane region" description="Helical" evidence="2">
    <location>
        <begin position="280"/>
        <end position="298"/>
    </location>
</feature>
<dbReference type="GeneID" id="115877094"/>
<feature type="transmembrane region" description="Helical" evidence="2">
    <location>
        <begin position="174"/>
        <end position="193"/>
    </location>
</feature>
<reference evidence="4" key="1">
    <citation type="submission" date="2025-08" db="UniProtKB">
        <authorList>
            <consortium name="RefSeq"/>
        </authorList>
    </citation>
    <scope>IDENTIFICATION</scope>
    <source>
        <tissue evidence="4">Gonads</tissue>
    </source>
</reference>
<evidence type="ECO:0000313" key="3">
    <source>
        <dbReference type="Proteomes" id="UP000504635"/>
    </source>
</evidence>
<dbReference type="InParanoid" id="A0A6J2XCQ8"/>
<dbReference type="OrthoDB" id="6243211at2759"/>
<dbReference type="Proteomes" id="UP000504635">
    <property type="component" value="Unplaced"/>
</dbReference>
<dbReference type="AlphaFoldDB" id="A0A6J2XCQ8"/>
<gene>
    <name evidence="4" type="primary">LOC115877094</name>
</gene>
<dbReference type="InterPro" id="IPR037660">
    <property type="entry name" value="CCDC51"/>
</dbReference>
<proteinExistence type="predicted"/>
<name>A0A6J2XCQ8_SITOR</name>
<keyword evidence="2" id="KW-0812">Transmembrane</keyword>
<keyword evidence="2" id="KW-1133">Transmembrane helix</keyword>